<protein>
    <submittedName>
        <fullName evidence="2">Uncharacterized protein</fullName>
    </submittedName>
</protein>
<accession>A0A4P9WPS7</accession>
<evidence type="ECO:0000313" key="2">
    <source>
        <dbReference type="EMBL" id="RKO93758.1"/>
    </source>
</evidence>
<sequence length="207" mass="22945">MGPRPEDDDVAGSPPLPAFCGQFPAVSLFPMPSDASVTQDQSGWTTFSNIRDLETQRWVASCERKAKRKRKSLASEMPPRHWFLLVEHRLLLTKTAAPNIRDARCQAERRSRSGTAVNEHFGNCLEPRFWSKGDRGASGPDQEAAWKVWSDDHSPSPCSSHDGQLPLSSTHERNSQARRQKCTGSKINAVNGHIHHTSSITPPTPGQ</sequence>
<organism evidence="2 3">
    <name type="scientific">Blyttiomyces helicus</name>
    <dbReference type="NCBI Taxonomy" id="388810"/>
    <lineage>
        <taxon>Eukaryota</taxon>
        <taxon>Fungi</taxon>
        <taxon>Fungi incertae sedis</taxon>
        <taxon>Chytridiomycota</taxon>
        <taxon>Chytridiomycota incertae sedis</taxon>
        <taxon>Chytridiomycetes</taxon>
        <taxon>Chytridiomycetes incertae sedis</taxon>
        <taxon>Blyttiomyces</taxon>
    </lineage>
</organism>
<reference evidence="3" key="1">
    <citation type="journal article" date="2018" name="Nat. Microbiol.">
        <title>Leveraging single-cell genomics to expand the fungal tree of life.</title>
        <authorList>
            <person name="Ahrendt S.R."/>
            <person name="Quandt C.A."/>
            <person name="Ciobanu D."/>
            <person name="Clum A."/>
            <person name="Salamov A."/>
            <person name="Andreopoulos B."/>
            <person name="Cheng J.F."/>
            <person name="Woyke T."/>
            <person name="Pelin A."/>
            <person name="Henrissat B."/>
            <person name="Reynolds N.K."/>
            <person name="Benny G.L."/>
            <person name="Smith M.E."/>
            <person name="James T.Y."/>
            <person name="Grigoriev I.V."/>
        </authorList>
    </citation>
    <scope>NUCLEOTIDE SEQUENCE [LARGE SCALE GENOMIC DNA]</scope>
</reference>
<dbReference type="Proteomes" id="UP000269721">
    <property type="component" value="Unassembled WGS sequence"/>
</dbReference>
<keyword evidence="3" id="KW-1185">Reference proteome</keyword>
<dbReference type="EMBL" id="KZ994124">
    <property type="protein sequence ID" value="RKO93758.1"/>
    <property type="molecule type" value="Genomic_DNA"/>
</dbReference>
<evidence type="ECO:0000256" key="1">
    <source>
        <dbReference type="SAM" id="MobiDB-lite"/>
    </source>
</evidence>
<proteinExistence type="predicted"/>
<name>A0A4P9WPS7_9FUNG</name>
<dbReference type="AlphaFoldDB" id="A0A4P9WPS7"/>
<feature type="region of interest" description="Disordered" evidence="1">
    <location>
        <begin position="149"/>
        <end position="181"/>
    </location>
</feature>
<evidence type="ECO:0000313" key="3">
    <source>
        <dbReference type="Proteomes" id="UP000269721"/>
    </source>
</evidence>
<gene>
    <name evidence="2" type="ORF">BDK51DRAFT_44580</name>
</gene>